<keyword evidence="1" id="KW-1133">Transmembrane helix</keyword>
<dbReference type="AlphaFoldDB" id="A0A5B8XJC6"/>
<keyword evidence="1" id="KW-0812">Transmembrane</keyword>
<proteinExistence type="predicted"/>
<sequence length="265" mass="29353">MSASAQIPGWEKHEVLTSHIVMGVVVSILTHGLLIGVVVFGTMRGEAKLEADIEPKMLEFEEVELLALGVEKPPEQLVRISNPEPATKAPDEIVIEQPNEPVVELEKPEPEPEAKEDDRKRKMMEALSALHNPNRPTNEDVPEGSEEGVIGGTALNSILGGYASKLVAEITKEWEIPATITADEARGLADKVEVYVRLSESGNIVTFQFRRRSGNEQFDDSIERRLKRFQVQYGGNKLPLPEEPSARAAVIREGLNLKNWEYTGL</sequence>
<accession>A0A5B8XJC6</accession>
<organism evidence="2 3">
    <name type="scientific">Microvenator marinus</name>
    <dbReference type="NCBI Taxonomy" id="2600177"/>
    <lineage>
        <taxon>Bacteria</taxon>
        <taxon>Deltaproteobacteria</taxon>
        <taxon>Bradymonadales</taxon>
        <taxon>Microvenatoraceae</taxon>
        <taxon>Microvenator</taxon>
    </lineage>
</organism>
<dbReference type="Gene3D" id="3.30.1150.10">
    <property type="match status" value="1"/>
</dbReference>
<evidence type="ECO:0000313" key="3">
    <source>
        <dbReference type="Proteomes" id="UP000321595"/>
    </source>
</evidence>
<feature type="transmembrane region" description="Helical" evidence="1">
    <location>
        <begin position="20"/>
        <end position="40"/>
    </location>
</feature>
<dbReference type="EMBL" id="CP042467">
    <property type="protein sequence ID" value="QED25870.1"/>
    <property type="molecule type" value="Genomic_DNA"/>
</dbReference>
<evidence type="ECO:0000313" key="2">
    <source>
        <dbReference type="EMBL" id="QED25870.1"/>
    </source>
</evidence>
<keyword evidence="3" id="KW-1185">Reference proteome</keyword>
<evidence type="ECO:0000256" key="1">
    <source>
        <dbReference type="SAM" id="Phobius"/>
    </source>
</evidence>
<reference evidence="2 3" key="1">
    <citation type="submission" date="2019-08" db="EMBL/GenBank/DDBJ databases">
        <authorList>
            <person name="Liang Q."/>
        </authorList>
    </citation>
    <scope>NUCLEOTIDE SEQUENCE [LARGE SCALE GENOMIC DNA]</scope>
    <source>
        <strain evidence="2 3">V1718</strain>
    </source>
</reference>
<dbReference type="Pfam" id="PF13103">
    <property type="entry name" value="TonB_2"/>
    <property type="match status" value="1"/>
</dbReference>
<name>A0A5B8XJC6_9DELT</name>
<gene>
    <name evidence="2" type="ORF">FRD01_01035</name>
</gene>
<dbReference type="SUPFAM" id="SSF74653">
    <property type="entry name" value="TolA/TonB C-terminal domain"/>
    <property type="match status" value="1"/>
</dbReference>
<dbReference type="OrthoDB" id="5509855at2"/>
<keyword evidence="1" id="KW-0472">Membrane</keyword>
<dbReference type="KEGG" id="bbae:FRD01_01035"/>
<protein>
    <submittedName>
        <fullName evidence="2">TonB C-terminal domain-containing protein</fullName>
    </submittedName>
</protein>
<dbReference type="RefSeq" id="WP_146956817.1">
    <property type="nucleotide sequence ID" value="NZ_CP042467.1"/>
</dbReference>
<dbReference type="Proteomes" id="UP000321595">
    <property type="component" value="Chromosome"/>
</dbReference>